<sequence>MPRYGSYPIELAEDNLDITSKGRIQITVDVIMAQESLIQQIQSPSHPIAVSLGTTSIAPRADPAMSKASATLSLGSAGLEKDFILQVVAKDTGLPTAILETHPTIPNQRALMATLVPRFSLPSEKPEVVFICDCSGSMEGSNITLAKSALKVFLKSLPMGVKFNICCFGNHHSFLWAKSQTYSQSTLDEAIKRVERIDANMGGTEMLEPIKATIDQRCKDIPLEVILLTDGDIWDQDKLFSYLNKQVIENQDPIRVFTLGIGSGASHALVEGVAKAGNGFSQSVGEGEKMQSKVVRMLKGALSPHVTDYTLEVKYSDKDSVTDVDDDDFEIVEKVIDSLNIKVDFEDEKKALHEQNPISLFDTSIDIDKEMSVPTDDDSGEARYAHLPPLTPPKLLQAPHIIPPLYAFNRTSVYLLMGPECSQRTPKSVVLRGRSRHGPLELEIPIQILDTPGETIHQLAAKKAIVELEQGRGWITQVTDEFGTPIKSKYESQFADMVEREAVRLGVEFQVGGKWCSFVAVDVQHENTKQDSVTEECAKSSDYDLCDIGEVVVEESRQGTITATKSANPNGSSLFGRLYSNFNLDAGSISNVVGNASNGIAHGASEATGAAGSAARSAARGVGHVAGAVAIGTGAVVIGDGLLAAGALHKVDGVWKRTVQVLTTRKANVDEVCPIAKTSHVYYDDDVYDAVLTERDTGVPCVTQLIYDTEAKAYYDYYRYGETDY</sequence>
<reference evidence="2" key="1">
    <citation type="journal article" date="2020" name="Fungal Divers.">
        <title>Resolving the Mortierellaceae phylogeny through synthesis of multi-gene phylogenetics and phylogenomics.</title>
        <authorList>
            <person name="Vandepol N."/>
            <person name="Liber J."/>
            <person name="Desiro A."/>
            <person name="Na H."/>
            <person name="Kennedy M."/>
            <person name="Barry K."/>
            <person name="Grigoriev I.V."/>
            <person name="Miller A.N."/>
            <person name="O'Donnell K."/>
            <person name="Stajich J.E."/>
            <person name="Bonito G."/>
        </authorList>
    </citation>
    <scope>NUCLEOTIDE SEQUENCE</scope>
    <source>
        <strain evidence="2">NRRL 2769</strain>
    </source>
</reference>
<dbReference type="InterPro" id="IPR002035">
    <property type="entry name" value="VWF_A"/>
</dbReference>
<dbReference type="EMBL" id="JAAAID010003453">
    <property type="protein sequence ID" value="KAF9997815.1"/>
    <property type="molecule type" value="Genomic_DNA"/>
</dbReference>
<proteinExistence type="predicted"/>
<dbReference type="Proteomes" id="UP000703661">
    <property type="component" value="Unassembled WGS sequence"/>
</dbReference>
<comment type="caution">
    <text evidence="2">The sequence shown here is derived from an EMBL/GenBank/DDBJ whole genome shotgun (WGS) entry which is preliminary data.</text>
</comment>
<feature type="domain" description="VWFA" evidence="1">
    <location>
        <begin position="127"/>
        <end position="298"/>
    </location>
</feature>
<dbReference type="Pfam" id="PF13768">
    <property type="entry name" value="VWA_3"/>
    <property type="match status" value="1"/>
</dbReference>
<evidence type="ECO:0000259" key="1">
    <source>
        <dbReference type="PROSITE" id="PS50234"/>
    </source>
</evidence>
<dbReference type="Gene3D" id="3.40.50.410">
    <property type="entry name" value="von Willebrand factor, type A domain"/>
    <property type="match status" value="1"/>
</dbReference>
<evidence type="ECO:0000313" key="2">
    <source>
        <dbReference type="EMBL" id="KAF9997815.1"/>
    </source>
</evidence>
<name>A0A9P6MFW5_9FUNG</name>
<dbReference type="AlphaFoldDB" id="A0A9P6MFW5"/>
<dbReference type="PANTHER" id="PTHR45737:SF6">
    <property type="entry name" value="VON WILLEBRAND FACTOR A DOMAIN-CONTAINING PROTEIN 5A"/>
    <property type="match status" value="1"/>
</dbReference>
<gene>
    <name evidence="2" type="ORF">BGZ80_006920</name>
</gene>
<keyword evidence="3" id="KW-1185">Reference proteome</keyword>
<protein>
    <recommendedName>
        <fullName evidence="1">VWFA domain-containing protein</fullName>
    </recommendedName>
</protein>
<dbReference type="PROSITE" id="PS50234">
    <property type="entry name" value="VWFA"/>
    <property type="match status" value="1"/>
</dbReference>
<dbReference type="PANTHER" id="PTHR45737">
    <property type="entry name" value="VON WILLEBRAND FACTOR A DOMAIN-CONTAINING PROTEIN 5A"/>
    <property type="match status" value="1"/>
</dbReference>
<accession>A0A9P6MFW5</accession>
<organism evidence="2 3">
    <name type="scientific">Entomortierella chlamydospora</name>
    <dbReference type="NCBI Taxonomy" id="101097"/>
    <lineage>
        <taxon>Eukaryota</taxon>
        <taxon>Fungi</taxon>
        <taxon>Fungi incertae sedis</taxon>
        <taxon>Mucoromycota</taxon>
        <taxon>Mortierellomycotina</taxon>
        <taxon>Mortierellomycetes</taxon>
        <taxon>Mortierellales</taxon>
        <taxon>Mortierellaceae</taxon>
        <taxon>Entomortierella</taxon>
    </lineage>
</organism>
<dbReference type="InterPro" id="IPR036465">
    <property type="entry name" value="vWFA_dom_sf"/>
</dbReference>
<dbReference type="SUPFAM" id="SSF53300">
    <property type="entry name" value="vWA-like"/>
    <property type="match status" value="1"/>
</dbReference>
<feature type="non-terminal residue" evidence="2">
    <location>
        <position position="725"/>
    </location>
</feature>
<dbReference type="SMART" id="SM00327">
    <property type="entry name" value="VWA"/>
    <property type="match status" value="1"/>
</dbReference>
<evidence type="ECO:0000313" key="3">
    <source>
        <dbReference type="Proteomes" id="UP000703661"/>
    </source>
</evidence>